<dbReference type="AlphaFoldDB" id="A0AAX6GCT2"/>
<evidence type="ECO:0000313" key="2">
    <source>
        <dbReference type="EMBL" id="KAJ6826058.1"/>
    </source>
</evidence>
<gene>
    <name evidence="2" type="ORF">M6B38_374380</name>
</gene>
<keyword evidence="3" id="KW-1185">Reference proteome</keyword>
<protein>
    <submittedName>
        <fullName evidence="2">Uncharacterized protein</fullName>
    </submittedName>
</protein>
<evidence type="ECO:0000256" key="1">
    <source>
        <dbReference type="SAM" id="MobiDB-lite"/>
    </source>
</evidence>
<proteinExistence type="predicted"/>
<comment type="caution">
    <text evidence="2">The sequence shown here is derived from an EMBL/GenBank/DDBJ whole genome shotgun (WGS) entry which is preliminary data.</text>
</comment>
<organism evidence="2 3">
    <name type="scientific">Iris pallida</name>
    <name type="common">Sweet iris</name>
    <dbReference type="NCBI Taxonomy" id="29817"/>
    <lineage>
        <taxon>Eukaryota</taxon>
        <taxon>Viridiplantae</taxon>
        <taxon>Streptophyta</taxon>
        <taxon>Embryophyta</taxon>
        <taxon>Tracheophyta</taxon>
        <taxon>Spermatophyta</taxon>
        <taxon>Magnoliopsida</taxon>
        <taxon>Liliopsida</taxon>
        <taxon>Asparagales</taxon>
        <taxon>Iridaceae</taxon>
        <taxon>Iridoideae</taxon>
        <taxon>Irideae</taxon>
        <taxon>Iris</taxon>
    </lineage>
</organism>
<name>A0AAX6GCT2_IRIPA</name>
<sequence length="65" mass="6874">MAPPGPSSGLRPANKRPPAGRPDPFSGQQPHPSVFPRRRPPSASSSAVPRFDCSLCSGSREPVPR</sequence>
<feature type="region of interest" description="Disordered" evidence="1">
    <location>
        <begin position="1"/>
        <end position="65"/>
    </location>
</feature>
<feature type="compositionally biased region" description="Low complexity" evidence="1">
    <location>
        <begin position="41"/>
        <end position="51"/>
    </location>
</feature>
<dbReference type="EMBL" id="JANAVB010021198">
    <property type="protein sequence ID" value="KAJ6826058.1"/>
    <property type="molecule type" value="Genomic_DNA"/>
</dbReference>
<accession>A0AAX6GCT2</accession>
<evidence type="ECO:0000313" key="3">
    <source>
        <dbReference type="Proteomes" id="UP001140949"/>
    </source>
</evidence>
<reference evidence="2" key="2">
    <citation type="submission" date="2023-04" db="EMBL/GenBank/DDBJ databases">
        <authorList>
            <person name="Bruccoleri R.E."/>
            <person name="Oakeley E.J."/>
            <person name="Faust A.-M."/>
            <person name="Dessus-Babus S."/>
            <person name="Altorfer M."/>
            <person name="Burckhardt D."/>
            <person name="Oertli M."/>
            <person name="Naumann U."/>
            <person name="Petersen F."/>
            <person name="Wong J."/>
        </authorList>
    </citation>
    <scope>NUCLEOTIDE SEQUENCE</scope>
    <source>
        <strain evidence="2">GSM-AAB239-AS_SAM_17_03QT</strain>
        <tissue evidence="2">Leaf</tissue>
    </source>
</reference>
<reference evidence="2" key="1">
    <citation type="journal article" date="2023" name="GigaByte">
        <title>Genome assembly of the bearded iris, Iris pallida Lam.</title>
        <authorList>
            <person name="Bruccoleri R.E."/>
            <person name="Oakeley E.J."/>
            <person name="Faust A.M.E."/>
            <person name="Altorfer M."/>
            <person name="Dessus-Babus S."/>
            <person name="Burckhardt D."/>
            <person name="Oertli M."/>
            <person name="Naumann U."/>
            <person name="Petersen F."/>
            <person name="Wong J."/>
        </authorList>
    </citation>
    <scope>NUCLEOTIDE SEQUENCE</scope>
    <source>
        <strain evidence="2">GSM-AAB239-AS_SAM_17_03QT</strain>
    </source>
</reference>
<dbReference type="Proteomes" id="UP001140949">
    <property type="component" value="Unassembled WGS sequence"/>
</dbReference>